<dbReference type="InterPro" id="IPR037185">
    <property type="entry name" value="EmrE-like"/>
</dbReference>
<protein>
    <submittedName>
        <fullName evidence="8">DMT family transporter</fullName>
    </submittedName>
</protein>
<evidence type="ECO:0000256" key="5">
    <source>
        <dbReference type="ARBA" id="ARBA00023136"/>
    </source>
</evidence>
<dbReference type="AlphaFoldDB" id="A0A6N6MPQ1"/>
<dbReference type="Pfam" id="PF00892">
    <property type="entry name" value="EamA"/>
    <property type="match status" value="1"/>
</dbReference>
<evidence type="ECO:0000256" key="2">
    <source>
        <dbReference type="ARBA" id="ARBA00022475"/>
    </source>
</evidence>
<feature type="transmembrane region" description="Helical" evidence="6">
    <location>
        <begin position="43"/>
        <end position="65"/>
    </location>
</feature>
<evidence type="ECO:0000256" key="3">
    <source>
        <dbReference type="ARBA" id="ARBA00022692"/>
    </source>
</evidence>
<organism evidence="8 9">
    <name type="scientific">Methylobacterium planeticum</name>
    <dbReference type="NCBI Taxonomy" id="2615211"/>
    <lineage>
        <taxon>Bacteria</taxon>
        <taxon>Pseudomonadati</taxon>
        <taxon>Pseudomonadota</taxon>
        <taxon>Alphaproteobacteria</taxon>
        <taxon>Hyphomicrobiales</taxon>
        <taxon>Methylobacteriaceae</taxon>
        <taxon>Methylobacterium</taxon>
    </lineage>
</organism>
<keyword evidence="9" id="KW-1185">Reference proteome</keyword>
<feature type="transmembrane region" description="Helical" evidence="6">
    <location>
        <begin position="159"/>
        <end position="178"/>
    </location>
</feature>
<sequence>MPARPVPLRRSGGASLVLPVGALVAGIVSLCVGTAFAKHLFPAVGAAGTTAYRVGFAALLLCAVWRPWRWRLSGRDAGTLALYGAVLGAMNLLFYLSLRTIPLGIAVAIEFTGPLAVALLASRRLADVLWVGLAALGLALLLLPGWLTAGPGAMRPLDPTGLACVLGAALCWALYIVFGQQAGRLHGGQAVSLGLGVAALVVLPAGIAEAGAALLDPRLIGLGLAVAILSSALPYSLEMVALKRLPRQTFGVLLSLEPAIAALAGLAILSERLSLPEGCAIACIVAASAGSTVSAARARRAD</sequence>
<evidence type="ECO:0000313" key="8">
    <source>
        <dbReference type="EMBL" id="KAB1070478.1"/>
    </source>
</evidence>
<dbReference type="InterPro" id="IPR051258">
    <property type="entry name" value="Diverse_Substrate_Transporter"/>
</dbReference>
<comment type="caution">
    <text evidence="8">The sequence shown here is derived from an EMBL/GenBank/DDBJ whole genome shotgun (WGS) entry which is preliminary data.</text>
</comment>
<feature type="domain" description="EamA" evidence="7">
    <location>
        <begin position="161"/>
        <end position="289"/>
    </location>
</feature>
<dbReference type="InterPro" id="IPR000620">
    <property type="entry name" value="EamA_dom"/>
</dbReference>
<accession>A0A6N6MPQ1</accession>
<evidence type="ECO:0000256" key="4">
    <source>
        <dbReference type="ARBA" id="ARBA00022989"/>
    </source>
</evidence>
<evidence type="ECO:0000256" key="1">
    <source>
        <dbReference type="ARBA" id="ARBA00004651"/>
    </source>
</evidence>
<feature type="transmembrane region" description="Helical" evidence="6">
    <location>
        <begin position="190"/>
        <end position="207"/>
    </location>
</feature>
<dbReference type="PANTHER" id="PTHR42920:SF5">
    <property type="entry name" value="EAMA DOMAIN-CONTAINING PROTEIN"/>
    <property type="match status" value="1"/>
</dbReference>
<feature type="transmembrane region" description="Helical" evidence="6">
    <location>
        <begin position="12"/>
        <end position="37"/>
    </location>
</feature>
<evidence type="ECO:0000256" key="6">
    <source>
        <dbReference type="SAM" id="Phobius"/>
    </source>
</evidence>
<dbReference type="Proteomes" id="UP000441523">
    <property type="component" value="Unassembled WGS sequence"/>
</dbReference>
<keyword evidence="2" id="KW-1003">Cell membrane</keyword>
<feature type="transmembrane region" description="Helical" evidence="6">
    <location>
        <begin position="101"/>
        <end position="121"/>
    </location>
</feature>
<keyword evidence="5 6" id="KW-0472">Membrane</keyword>
<name>A0A6N6MPQ1_9HYPH</name>
<reference evidence="8 9" key="1">
    <citation type="submission" date="2019-09" db="EMBL/GenBank/DDBJ databases">
        <title>YIM 132548 draft genome.</title>
        <authorList>
            <person name="Jiang L."/>
        </authorList>
    </citation>
    <scope>NUCLEOTIDE SEQUENCE [LARGE SCALE GENOMIC DNA]</scope>
    <source>
        <strain evidence="8 9">YIM 132548</strain>
    </source>
</reference>
<dbReference type="RefSeq" id="WP_150965893.1">
    <property type="nucleotide sequence ID" value="NZ_VZZJ01000027.1"/>
</dbReference>
<dbReference type="SUPFAM" id="SSF103481">
    <property type="entry name" value="Multidrug resistance efflux transporter EmrE"/>
    <property type="match status" value="2"/>
</dbReference>
<evidence type="ECO:0000259" key="7">
    <source>
        <dbReference type="Pfam" id="PF00892"/>
    </source>
</evidence>
<keyword evidence="4 6" id="KW-1133">Transmembrane helix</keyword>
<comment type="subcellular location">
    <subcellularLocation>
        <location evidence="1">Cell membrane</location>
        <topology evidence="1">Multi-pass membrane protein</topology>
    </subcellularLocation>
</comment>
<gene>
    <name evidence="8" type="ORF">F6X51_22355</name>
</gene>
<proteinExistence type="predicted"/>
<feature type="transmembrane region" description="Helical" evidence="6">
    <location>
        <begin position="219"/>
        <end position="237"/>
    </location>
</feature>
<feature type="transmembrane region" description="Helical" evidence="6">
    <location>
        <begin position="128"/>
        <end position="147"/>
    </location>
</feature>
<feature type="transmembrane region" description="Helical" evidence="6">
    <location>
        <begin position="77"/>
        <end position="95"/>
    </location>
</feature>
<keyword evidence="3 6" id="KW-0812">Transmembrane</keyword>
<feature type="transmembrane region" description="Helical" evidence="6">
    <location>
        <begin position="275"/>
        <end position="296"/>
    </location>
</feature>
<evidence type="ECO:0000313" key="9">
    <source>
        <dbReference type="Proteomes" id="UP000441523"/>
    </source>
</evidence>
<dbReference type="PANTHER" id="PTHR42920">
    <property type="entry name" value="OS03G0707200 PROTEIN-RELATED"/>
    <property type="match status" value="1"/>
</dbReference>
<feature type="transmembrane region" description="Helical" evidence="6">
    <location>
        <begin position="249"/>
        <end position="269"/>
    </location>
</feature>
<dbReference type="GO" id="GO:0005886">
    <property type="term" value="C:plasma membrane"/>
    <property type="evidence" value="ECO:0007669"/>
    <property type="project" value="UniProtKB-SubCell"/>
</dbReference>
<dbReference type="EMBL" id="VZZJ01000027">
    <property type="protein sequence ID" value="KAB1070478.1"/>
    <property type="molecule type" value="Genomic_DNA"/>
</dbReference>